<protein>
    <submittedName>
        <fullName evidence="1">Uncharacterized protein</fullName>
    </submittedName>
</protein>
<evidence type="ECO:0000313" key="2">
    <source>
        <dbReference type="Proteomes" id="UP000045039"/>
    </source>
</evidence>
<gene>
    <name evidence="1" type="ORF">PAERUG_P19_London_7_VIM_2_05_10_02661</name>
</gene>
<comment type="caution">
    <text evidence="1">The sequence shown here is derived from an EMBL/GenBank/DDBJ whole genome shotgun (WGS) entry which is preliminary data.</text>
</comment>
<dbReference type="Proteomes" id="UP000045039">
    <property type="component" value="Unassembled WGS sequence"/>
</dbReference>
<reference evidence="2" key="1">
    <citation type="submission" date="2015-06" db="EMBL/GenBank/DDBJ databases">
        <authorList>
            <person name="Radhakrishnan Rajesh"/>
            <person name="Underwood Anthony"/>
            <person name="Al-Shahib Ali"/>
        </authorList>
    </citation>
    <scope>NUCLEOTIDE SEQUENCE [LARGE SCALE GENOMIC DNA]</scope>
    <source>
        <strain evidence="2">P19_London_7_VIM_2_05_10</strain>
    </source>
</reference>
<dbReference type="AlphaFoldDB" id="A0A9P1R4G9"/>
<organism evidence="1 2">
    <name type="scientific">Pseudomonas aeruginosa</name>
    <dbReference type="NCBI Taxonomy" id="287"/>
    <lineage>
        <taxon>Bacteria</taxon>
        <taxon>Pseudomonadati</taxon>
        <taxon>Pseudomonadota</taxon>
        <taxon>Gammaproteobacteria</taxon>
        <taxon>Pseudomonadales</taxon>
        <taxon>Pseudomonadaceae</taxon>
        <taxon>Pseudomonas</taxon>
    </lineage>
</organism>
<name>A0A9P1R4G9_PSEAI</name>
<dbReference type="EMBL" id="CVVU01000188">
    <property type="protein sequence ID" value="CRO84745.1"/>
    <property type="molecule type" value="Genomic_DNA"/>
</dbReference>
<accession>A0A9P1R4G9</accession>
<sequence length="141" mass="14707">MQVQFQLLAALVAAGIGLEQAEVGFAAAQAGSDQRQGAVLPGIEVRLQVEAGDALLGVGDLLSLEVQPALRRREAASQVEASVEATEELRPKLAETVQGDVQAALQALVERPAALNLVIPQAQVEVAQRPALPLAFGARLE</sequence>
<proteinExistence type="predicted"/>
<evidence type="ECO:0000313" key="1">
    <source>
        <dbReference type="EMBL" id="CRO84745.1"/>
    </source>
</evidence>